<sequence>MTTANNRGRKRKVNHKDVIQWRLQNKASRRKTAEHFGLSAAYVQELWRKAGMSYQSPVPSGGASFRKDWKAIADYRKENRASVTETCRVFGVSRTTVTRACQAHGVNLEVQQ</sequence>
<dbReference type="STRING" id="29571.SAMN05878437_0377"/>
<evidence type="ECO:0000313" key="2">
    <source>
        <dbReference type="Proteomes" id="UP000190911"/>
    </source>
</evidence>
<dbReference type="EMBL" id="LT670847">
    <property type="protein sequence ID" value="SHL94131.1"/>
    <property type="molecule type" value="Genomic_DNA"/>
</dbReference>
<proteinExistence type="predicted"/>
<reference evidence="1 2" key="1">
    <citation type="submission" date="2016-11" db="EMBL/GenBank/DDBJ databases">
        <authorList>
            <person name="Jaros S."/>
            <person name="Januszkiewicz K."/>
            <person name="Wedrychowicz H."/>
        </authorList>
    </citation>
    <scope>NUCLEOTIDE SEQUENCE [LARGE SCALE GENOMIC DNA]</scope>
    <source>
        <strain evidence="1 2">ACAM 12</strain>
    </source>
</reference>
<name>A0A1M7EQW6_9GAMM</name>
<dbReference type="Proteomes" id="UP000190911">
    <property type="component" value="Chromosome I"/>
</dbReference>
<accession>A0A1M7EQW6</accession>
<dbReference type="InParanoid" id="A0A1M7EQW6"/>
<gene>
    <name evidence="1" type="ORF">SAMN05878437_0377</name>
</gene>
<evidence type="ECO:0000313" key="1">
    <source>
        <dbReference type="EMBL" id="SHL94131.1"/>
    </source>
</evidence>
<dbReference type="AlphaFoldDB" id="A0A1M7EQW6"/>
<keyword evidence="2" id="KW-1185">Reference proteome</keyword>
<organism evidence="1 2">
    <name type="scientific">Vreelandella subglaciescola</name>
    <dbReference type="NCBI Taxonomy" id="29571"/>
    <lineage>
        <taxon>Bacteria</taxon>
        <taxon>Pseudomonadati</taxon>
        <taxon>Pseudomonadota</taxon>
        <taxon>Gammaproteobacteria</taxon>
        <taxon>Oceanospirillales</taxon>
        <taxon>Halomonadaceae</taxon>
        <taxon>Vreelandella</taxon>
    </lineage>
</organism>
<protein>
    <submittedName>
        <fullName evidence="1">Uncharacterized protein</fullName>
    </submittedName>
</protein>